<sequence>MLLDLPPEILYFIFLVLDDKSQRSFVATCRAFRHWVPQAWKTITFTGPRVKSQLNHFVHWIDKAQGAEQLIQNIQNLFIRACLLGDAVSPGFLEGEENIDIEDEDIANLLARLVDTLRLLAIDLPPMLEDHLFDDTLSCIAQLHKLERLYLGRVKVNDGYEIRCDYTNLKEATMIWCHGIVEQKLLVDQHDLEHLDVHDSWDIGNLSIISYQWHKLKSFRFSAVDHTYATRILESGRGAMTSLEAVSIEVPMNNATFFKIVSELSYYPIRRFHLCISGQGLEVFHSFGSNRVPDDFGPNWLAYISDNLKDLEELVLDYRTGGSRFELEWPDDQVMYAGALAFAQNLHTLAISVHALPTATWDECRETAQMYFEHIPSLRVVHFPAMPILPERAHKSDSSALFRGYTMRGRPGQANHTEGIGDTYRPFWITHGPDVATDRHRREGGLSIVASRQSESGDDLSDVHIVDDPMDGLPPHEVDFFDQEDADLSLWFPGPETETETEDETDDWSLDDDSQEVEHPEDTPLPTSEEWMEGLATAMTNVNLGLNQLDFSELDGHSSSSSDAFEDVNDSDLSADL</sequence>
<keyword evidence="4" id="KW-1185">Reference proteome</keyword>
<evidence type="ECO:0000259" key="2">
    <source>
        <dbReference type="PROSITE" id="PS50181"/>
    </source>
</evidence>
<gene>
    <name evidence="3" type="ORF">RSOLAG22IIIB_02379</name>
</gene>
<dbReference type="InterPro" id="IPR036047">
    <property type="entry name" value="F-box-like_dom_sf"/>
</dbReference>
<feature type="compositionally biased region" description="Acidic residues" evidence="1">
    <location>
        <begin position="564"/>
        <end position="577"/>
    </location>
</feature>
<dbReference type="InterPro" id="IPR032675">
    <property type="entry name" value="LRR_dom_sf"/>
</dbReference>
<dbReference type="SUPFAM" id="SSF52047">
    <property type="entry name" value="RNI-like"/>
    <property type="match status" value="1"/>
</dbReference>
<feature type="domain" description="F-box" evidence="2">
    <location>
        <begin position="1"/>
        <end position="43"/>
    </location>
</feature>
<dbReference type="EMBL" id="CYGV01001733">
    <property type="protein sequence ID" value="CUA76899.1"/>
    <property type="molecule type" value="Genomic_DNA"/>
</dbReference>
<dbReference type="InterPro" id="IPR001810">
    <property type="entry name" value="F-box_dom"/>
</dbReference>
<dbReference type="Proteomes" id="UP000044841">
    <property type="component" value="Unassembled WGS sequence"/>
</dbReference>
<protein>
    <recommendedName>
        <fullName evidence="2">F-box domain-containing protein</fullName>
    </recommendedName>
</protein>
<evidence type="ECO:0000313" key="3">
    <source>
        <dbReference type="EMBL" id="CUA76899.1"/>
    </source>
</evidence>
<feature type="region of interest" description="Disordered" evidence="1">
    <location>
        <begin position="449"/>
        <end position="479"/>
    </location>
</feature>
<organism evidence="3 4">
    <name type="scientific">Rhizoctonia solani</name>
    <dbReference type="NCBI Taxonomy" id="456999"/>
    <lineage>
        <taxon>Eukaryota</taxon>
        <taxon>Fungi</taxon>
        <taxon>Dikarya</taxon>
        <taxon>Basidiomycota</taxon>
        <taxon>Agaricomycotina</taxon>
        <taxon>Agaricomycetes</taxon>
        <taxon>Cantharellales</taxon>
        <taxon>Ceratobasidiaceae</taxon>
        <taxon>Rhizoctonia</taxon>
    </lineage>
</organism>
<feature type="region of interest" description="Disordered" evidence="1">
    <location>
        <begin position="552"/>
        <end position="577"/>
    </location>
</feature>
<name>A0A0K6GET2_9AGAM</name>
<dbReference type="CDD" id="cd09917">
    <property type="entry name" value="F-box_SF"/>
    <property type="match status" value="1"/>
</dbReference>
<evidence type="ECO:0000256" key="1">
    <source>
        <dbReference type="SAM" id="MobiDB-lite"/>
    </source>
</evidence>
<dbReference type="SUPFAM" id="SSF81383">
    <property type="entry name" value="F-box domain"/>
    <property type="match status" value="1"/>
</dbReference>
<feature type="region of interest" description="Disordered" evidence="1">
    <location>
        <begin position="491"/>
        <end position="529"/>
    </location>
</feature>
<dbReference type="AlphaFoldDB" id="A0A0K6GET2"/>
<dbReference type="PROSITE" id="PS50181">
    <property type="entry name" value="FBOX"/>
    <property type="match status" value="1"/>
</dbReference>
<feature type="compositionally biased region" description="Acidic residues" evidence="1">
    <location>
        <begin position="497"/>
        <end position="515"/>
    </location>
</feature>
<proteinExistence type="predicted"/>
<accession>A0A0K6GET2</accession>
<dbReference type="Gene3D" id="3.80.10.10">
    <property type="entry name" value="Ribonuclease Inhibitor"/>
    <property type="match status" value="1"/>
</dbReference>
<evidence type="ECO:0000313" key="4">
    <source>
        <dbReference type="Proteomes" id="UP000044841"/>
    </source>
</evidence>
<reference evidence="3 4" key="1">
    <citation type="submission" date="2015-07" db="EMBL/GenBank/DDBJ databases">
        <authorList>
            <person name="Noorani M."/>
        </authorList>
    </citation>
    <scope>NUCLEOTIDE SEQUENCE [LARGE SCALE GENOMIC DNA]</scope>
    <source>
        <strain evidence="3">BBA 69670</strain>
    </source>
</reference>